<dbReference type="GO" id="GO:0005524">
    <property type="term" value="F:ATP binding"/>
    <property type="evidence" value="ECO:0007669"/>
    <property type="project" value="UniProtKB-KW"/>
</dbReference>
<dbReference type="GO" id="GO:0004386">
    <property type="term" value="F:helicase activity"/>
    <property type="evidence" value="ECO:0007669"/>
    <property type="project" value="UniProtKB-KW"/>
</dbReference>
<evidence type="ECO:0000256" key="1">
    <source>
        <dbReference type="ARBA" id="ARBA00022741"/>
    </source>
</evidence>
<evidence type="ECO:0000313" key="8">
    <source>
        <dbReference type="Proteomes" id="UP000638648"/>
    </source>
</evidence>
<dbReference type="InterPro" id="IPR050699">
    <property type="entry name" value="RNA-DNA_Helicase"/>
</dbReference>
<gene>
    <name evidence="7" type="ORF">HEB94_001496</name>
</gene>
<evidence type="ECO:0000256" key="2">
    <source>
        <dbReference type="ARBA" id="ARBA00022801"/>
    </source>
</evidence>
<dbReference type="Pfam" id="PF00270">
    <property type="entry name" value="DEAD"/>
    <property type="match status" value="1"/>
</dbReference>
<feature type="domain" description="Helicase ATP-binding" evidence="6">
    <location>
        <begin position="34"/>
        <end position="212"/>
    </location>
</feature>
<keyword evidence="2" id="KW-0378">Hydrolase</keyword>
<dbReference type="GO" id="GO:0016787">
    <property type="term" value="F:hydrolase activity"/>
    <property type="evidence" value="ECO:0007669"/>
    <property type="project" value="UniProtKB-KW"/>
</dbReference>
<dbReference type="GO" id="GO:0070478">
    <property type="term" value="P:nuclear-transcribed mRNA catabolic process, 3'-5' exonucleolytic nonsense-mediated decay"/>
    <property type="evidence" value="ECO:0007669"/>
    <property type="project" value="TreeGrafter"/>
</dbReference>
<evidence type="ECO:0000313" key="7">
    <source>
        <dbReference type="EMBL" id="MBE1604648.1"/>
    </source>
</evidence>
<name>A0A927MTQ1_9ACTN</name>
<keyword evidence="4" id="KW-0067">ATP-binding</keyword>
<dbReference type="RefSeq" id="WP_192749148.1">
    <property type="nucleotide sequence ID" value="NZ_BAABJL010000043.1"/>
</dbReference>
<sequence length="383" mass="41501">MSERLSGRLSAPCVRRAFLDELDVRPDPFQFHAMDGLDDGRSVLVMAPTGAGKTFVADYAVARSLAAGTTAVYTTPLKALSNQKYRDLSTRLGQDRVGLITGDRTVNPGAAVLVVTTEVLRAMLYELRGTPNERETAASSEGRPAAGAPALARLGVVVLDEFHYLQDAERGAVWEEVVINTPADVPLVCLSATIPDVTLVHDWLTQVHGATELVVADQRPVKLNHLYAVGNLRRAAPMLLPVCIDGRLNTAAELLDGTRRDARGEGLRARDRDRPVPPSRPDLIEHLRVNDLVPAIWFVLSRSGCDQAVADCLADGVQLTTEGNGYGSGPWSANRWPPCREGNSARSTPPAGRTRWSPASRPTTAGWHRSSARLSRRRSPKDS</sequence>
<evidence type="ECO:0000256" key="3">
    <source>
        <dbReference type="ARBA" id="ARBA00022806"/>
    </source>
</evidence>
<keyword evidence="3 7" id="KW-0347">Helicase</keyword>
<protein>
    <submittedName>
        <fullName evidence="7">Superfamily II RNA helicase</fullName>
    </submittedName>
</protein>
<evidence type="ECO:0000256" key="4">
    <source>
        <dbReference type="ARBA" id="ARBA00022840"/>
    </source>
</evidence>
<reference evidence="7" key="1">
    <citation type="submission" date="2020-10" db="EMBL/GenBank/DDBJ databases">
        <title>Sequencing the genomes of 1000 actinobacteria strains.</title>
        <authorList>
            <person name="Klenk H.-P."/>
        </authorList>
    </citation>
    <scope>NUCLEOTIDE SEQUENCE</scope>
    <source>
        <strain evidence="7">DSM 45354</strain>
    </source>
</reference>
<dbReference type="InterPro" id="IPR027417">
    <property type="entry name" value="P-loop_NTPase"/>
</dbReference>
<keyword evidence="8" id="KW-1185">Reference proteome</keyword>
<organism evidence="7 8">
    <name type="scientific">Actinopolymorpha pittospori</name>
    <dbReference type="NCBI Taxonomy" id="648752"/>
    <lineage>
        <taxon>Bacteria</taxon>
        <taxon>Bacillati</taxon>
        <taxon>Actinomycetota</taxon>
        <taxon>Actinomycetes</taxon>
        <taxon>Propionibacteriales</taxon>
        <taxon>Actinopolymorphaceae</taxon>
        <taxon>Actinopolymorpha</taxon>
    </lineage>
</organism>
<evidence type="ECO:0000259" key="6">
    <source>
        <dbReference type="PROSITE" id="PS51192"/>
    </source>
</evidence>
<comment type="caution">
    <text evidence="7">The sequence shown here is derived from an EMBL/GenBank/DDBJ whole genome shotgun (WGS) entry which is preliminary data.</text>
</comment>
<dbReference type="EMBL" id="JADBEM010000001">
    <property type="protein sequence ID" value="MBE1604648.1"/>
    <property type="molecule type" value="Genomic_DNA"/>
</dbReference>
<dbReference type="SUPFAM" id="SSF52540">
    <property type="entry name" value="P-loop containing nucleoside triphosphate hydrolases"/>
    <property type="match status" value="1"/>
</dbReference>
<dbReference type="PROSITE" id="PS51192">
    <property type="entry name" value="HELICASE_ATP_BIND_1"/>
    <property type="match status" value="1"/>
</dbReference>
<proteinExistence type="predicted"/>
<keyword evidence="1" id="KW-0547">Nucleotide-binding</keyword>
<dbReference type="PANTHER" id="PTHR12131">
    <property type="entry name" value="ATP-DEPENDENT RNA AND DNA HELICASE"/>
    <property type="match status" value="1"/>
</dbReference>
<feature type="compositionally biased region" description="Basic residues" evidence="5">
    <location>
        <begin position="370"/>
        <end position="383"/>
    </location>
</feature>
<dbReference type="AlphaFoldDB" id="A0A927MTQ1"/>
<accession>A0A927MTQ1</accession>
<dbReference type="Proteomes" id="UP000638648">
    <property type="component" value="Unassembled WGS sequence"/>
</dbReference>
<dbReference type="GO" id="GO:0055087">
    <property type="term" value="C:Ski complex"/>
    <property type="evidence" value="ECO:0007669"/>
    <property type="project" value="TreeGrafter"/>
</dbReference>
<dbReference type="InterPro" id="IPR014001">
    <property type="entry name" value="Helicase_ATP-bd"/>
</dbReference>
<feature type="region of interest" description="Disordered" evidence="5">
    <location>
        <begin position="324"/>
        <end position="383"/>
    </location>
</feature>
<dbReference type="GO" id="GO:0003676">
    <property type="term" value="F:nucleic acid binding"/>
    <property type="evidence" value="ECO:0007669"/>
    <property type="project" value="InterPro"/>
</dbReference>
<dbReference type="InterPro" id="IPR011545">
    <property type="entry name" value="DEAD/DEAH_box_helicase_dom"/>
</dbReference>
<dbReference type="PANTHER" id="PTHR12131:SF1">
    <property type="entry name" value="ATP-DEPENDENT RNA HELICASE SUPV3L1, MITOCHONDRIAL-RELATED"/>
    <property type="match status" value="1"/>
</dbReference>
<evidence type="ECO:0000256" key="5">
    <source>
        <dbReference type="SAM" id="MobiDB-lite"/>
    </source>
</evidence>
<dbReference type="Gene3D" id="3.40.50.300">
    <property type="entry name" value="P-loop containing nucleotide triphosphate hydrolases"/>
    <property type="match status" value="1"/>
</dbReference>
<dbReference type="SMART" id="SM00487">
    <property type="entry name" value="DEXDc"/>
    <property type="match status" value="1"/>
</dbReference>